<feature type="compositionally biased region" description="Acidic residues" evidence="2">
    <location>
        <begin position="94"/>
        <end position="106"/>
    </location>
</feature>
<evidence type="ECO:0000313" key="3">
    <source>
        <dbReference type="EMBL" id="KAH0541492.1"/>
    </source>
</evidence>
<comment type="caution">
    <text evidence="3">The sequence shown here is derived from an EMBL/GenBank/DDBJ whole genome shotgun (WGS) entry which is preliminary data.</text>
</comment>
<dbReference type="InterPro" id="IPR004000">
    <property type="entry name" value="Actin"/>
</dbReference>
<evidence type="ECO:0000313" key="4">
    <source>
        <dbReference type="Proteomes" id="UP000698800"/>
    </source>
</evidence>
<gene>
    <name evidence="3" type="ORF">FGG08_004033</name>
</gene>
<keyword evidence="4" id="KW-1185">Reference proteome</keyword>
<proteinExistence type="inferred from homology"/>
<feature type="compositionally biased region" description="Basic and acidic residues" evidence="2">
    <location>
        <begin position="406"/>
        <end position="415"/>
    </location>
</feature>
<dbReference type="OrthoDB" id="74201at2759"/>
<feature type="region of interest" description="Disordered" evidence="2">
    <location>
        <begin position="45"/>
        <end position="106"/>
    </location>
</feature>
<evidence type="ECO:0000256" key="2">
    <source>
        <dbReference type="SAM" id="MobiDB-lite"/>
    </source>
</evidence>
<dbReference type="Gene3D" id="3.30.420.40">
    <property type="match status" value="2"/>
</dbReference>
<dbReference type="InterPro" id="IPR043129">
    <property type="entry name" value="ATPase_NBD"/>
</dbReference>
<name>A0A9P8KXH6_9PEZI</name>
<dbReference type="SUPFAM" id="SSF53067">
    <property type="entry name" value="Actin-like ATPase domain"/>
    <property type="match status" value="2"/>
</dbReference>
<feature type="compositionally biased region" description="Basic and acidic residues" evidence="2">
    <location>
        <begin position="441"/>
        <end position="457"/>
    </location>
</feature>
<dbReference type="Gene3D" id="3.90.640.60">
    <property type="match status" value="1"/>
</dbReference>
<dbReference type="Pfam" id="PF00022">
    <property type="entry name" value="Actin"/>
    <property type="match status" value="1"/>
</dbReference>
<protein>
    <submittedName>
        <fullName evidence="3">Uncharacterized protein</fullName>
    </submittedName>
</protein>
<reference evidence="3" key="1">
    <citation type="submission" date="2021-03" db="EMBL/GenBank/DDBJ databases">
        <title>Comparative genomics and phylogenomic investigation of the class Geoglossomycetes provide insights into ecological specialization and systematics.</title>
        <authorList>
            <person name="Melie T."/>
            <person name="Pirro S."/>
            <person name="Miller A.N."/>
            <person name="Quandt A."/>
        </authorList>
    </citation>
    <scope>NUCLEOTIDE SEQUENCE</scope>
    <source>
        <strain evidence="3">GBOQ0MN5Z8</strain>
    </source>
</reference>
<dbReference type="SMART" id="SM00268">
    <property type="entry name" value="ACTIN"/>
    <property type="match status" value="1"/>
</dbReference>
<organism evidence="3 4">
    <name type="scientific">Glutinoglossum americanum</name>
    <dbReference type="NCBI Taxonomy" id="1670608"/>
    <lineage>
        <taxon>Eukaryota</taxon>
        <taxon>Fungi</taxon>
        <taxon>Dikarya</taxon>
        <taxon>Ascomycota</taxon>
        <taxon>Pezizomycotina</taxon>
        <taxon>Geoglossomycetes</taxon>
        <taxon>Geoglossales</taxon>
        <taxon>Geoglossaceae</taxon>
        <taxon>Glutinoglossum</taxon>
    </lineage>
</organism>
<dbReference type="PANTHER" id="PTHR11937">
    <property type="entry name" value="ACTIN"/>
    <property type="match status" value="1"/>
</dbReference>
<comment type="similarity">
    <text evidence="1">Belongs to the actin family.</text>
</comment>
<feature type="compositionally biased region" description="Basic and acidic residues" evidence="2">
    <location>
        <begin position="45"/>
        <end position="73"/>
    </location>
</feature>
<dbReference type="FunFam" id="3.30.420.40:FF:000369">
    <property type="entry name" value="WGS project CABT00000000 data, contig 2.85"/>
    <property type="match status" value="1"/>
</dbReference>
<dbReference type="Proteomes" id="UP000698800">
    <property type="component" value="Unassembled WGS sequence"/>
</dbReference>
<feature type="compositionally biased region" description="Low complexity" evidence="2">
    <location>
        <begin position="348"/>
        <end position="357"/>
    </location>
</feature>
<feature type="region of interest" description="Disordered" evidence="2">
    <location>
        <begin position="344"/>
        <end position="461"/>
    </location>
</feature>
<feature type="region of interest" description="Disordered" evidence="2">
    <location>
        <begin position="281"/>
        <end position="300"/>
    </location>
</feature>
<evidence type="ECO:0000256" key="1">
    <source>
        <dbReference type="RuleBase" id="RU000487"/>
    </source>
</evidence>
<sequence length="687" mass="74395">MPAIISPGSQTTLAQLGLPESFTPAKLRLPTRMFPAEKKGEWEPCKIREIRSKKEKTKTDVVEDGSSDKKEDVDMLDVDEANGVKSLANGESRNEEDDEPLYEEDPYSEEGAVYPLKGGIVTNWPAFLALLTHVHNTLSPPFHTPILLIAQPAWTSHDHELLTQFFFEKFKTPAFCIMDSAMAVCYAYGIGTATVVDVGYEKVDITAVSDFVAHEVGRGVAISGYGGETMTQSLFELLGSKGWTRDMCEQLKKSNICEVLPQGTILPGEPQNDAQTITNPAAAAPTGATESGPRVTISDVDMRDDDPIIKDGEDNDGVLDVASIVASGKTAEFLARKEREKAERAAAKKAATDAANAVTKPTRLPNSKKDRNTFWYEERRHSHEDSDAVNESGRRATEPNGSKSGGDPKRQKTPEPEAEPGATSEAKGDAAGDIAMTEETEASRREKDKAARKEEKRRNKQQLLAESRDVLRKEIEVGVERFMAASGGILEGVADGIHRTVLAVEEVGKRGELWDSLVIVGNGSKVRGFKDALVAVLNSKYLISPSSATIFTSELPSNLSTPLATGANTPQPQLPGMSHSSNVNPLLLAATTASNPALNPAASVISHQHQQHNLHSSHGQTPTSIKLAKIPEYFPEWKDVGFEEALFLGAQVAAKVVFVVDQGISKGFMTRVEYNELGPSGIHECSL</sequence>
<accession>A0A9P8KXH6</accession>
<feature type="compositionally biased region" description="Basic and acidic residues" evidence="2">
    <location>
        <begin position="367"/>
        <end position="397"/>
    </location>
</feature>
<dbReference type="EMBL" id="JAGHQL010000077">
    <property type="protein sequence ID" value="KAH0541492.1"/>
    <property type="molecule type" value="Genomic_DNA"/>
</dbReference>
<dbReference type="AlphaFoldDB" id="A0A9P8KXH6"/>